<dbReference type="InterPro" id="IPR029053">
    <property type="entry name" value="Viral_coat"/>
</dbReference>
<evidence type="ECO:0000256" key="1">
    <source>
        <dbReference type="ARBA" id="ARBA00007826"/>
    </source>
</evidence>
<name>A0A0P1IR08_9RHOB</name>
<evidence type="ECO:0000256" key="2">
    <source>
        <dbReference type="ARBA" id="ARBA00032851"/>
    </source>
</evidence>
<evidence type="ECO:0000256" key="3">
    <source>
        <dbReference type="ARBA" id="ARBA00032966"/>
    </source>
</evidence>
<accession>A0A0P1IR08</accession>
<evidence type="ECO:0000313" key="4">
    <source>
        <dbReference type="EMBL" id="CUK25953.1"/>
    </source>
</evidence>
<gene>
    <name evidence="4" type="ORF">TA5114_01758</name>
</gene>
<protein>
    <recommendedName>
        <fullName evidence="2">G protein</fullName>
    </recommendedName>
    <alternativeName>
        <fullName evidence="3">GPG</fullName>
    </alternativeName>
</protein>
<proteinExistence type="inferred from homology"/>
<dbReference type="AlphaFoldDB" id="A0A0P1IR08"/>
<dbReference type="SUPFAM" id="SSF88645">
    <property type="entry name" value="ssDNA viruses"/>
    <property type="match status" value="1"/>
</dbReference>
<keyword evidence="5" id="KW-1185">Reference proteome</keyword>
<organism evidence="4 5">
    <name type="scientific">Cognatishimia activa</name>
    <dbReference type="NCBI Taxonomy" id="1715691"/>
    <lineage>
        <taxon>Bacteria</taxon>
        <taxon>Pseudomonadati</taxon>
        <taxon>Pseudomonadota</taxon>
        <taxon>Alphaproteobacteria</taxon>
        <taxon>Rhodobacterales</taxon>
        <taxon>Paracoccaceae</taxon>
        <taxon>Cognatishimia</taxon>
    </lineage>
</organism>
<evidence type="ECO:0000313" key="5">
    <source>
        <dbReference type="Proteomes" id="UP000051184"/>
    </source>
</evidence>
<reference evidence="5" key="1">
    <citation type="submission" date="2015-09" db="EMBL/GenBank/DDBJ databases">
        <authorList>
            <person name="Rodrigo-Torres Lidia"/>
            <person name="Arahal R.David."/>
        </authorList>
    </citation>
    <scope>NUCLEOTIDE SEQUENCE [LARGE SCALE GENOMIC DNA]</scope>
    <source>
        <strain evidence="5">CECT 5114</strain>
    </source>
</reference>
<dbReference type="Pfam" id="PF02306">
    <property type="entry name" value="Phage_G"/>
    <property type="match status" value="1"/>
</dbReference>
<dbReference type="STRING" id="1715691.TA5113_01785"/>
<comment type="similarity">
    <text evidence="1">Belongs to the microvirus G protein family.</text>
</comment>
<dbReference type="EMBL" id="CYUE01000019">
    <property type="protein sequence ID" value="CUK25953.1"/>
    <property type="molecule type" value="Genomic_DNA"/>
</dbReference>
<dbReference type="GO" id="GO:0044003">
    <property type="term" value="P:symbiont-mediated perturbation of host process"/>
    <property type="evidence" value="ECO:0007669"/>
    <property type="project" value="InterPro"/>
</dbReference>
<dbReference type="InterPro" id="IPR016184">
    <property type="entry name" value="Capsid/spike_ssDNA_virus"/>
</dbReference>
<dbReference type="Proteomes" id="UP000051184">
    <property type="component" value="Unassembled WGS sequence"/>
</dbReference>
<dbReference type="InterPro" id="IPR003515">
    <property type="entry name" value="Spike_G"/>
</dbReference>
<sequence>MDTSVNAANQVVSVGADIAFDADPKFFACLVRFESSSVPTTLPTAYDVYPLDGRHDGGYYTVKDCVTIDVLPRTPGNNVYVGFMVWSNFTATKCRGLVSLNQVIKEIICLQPLK</sequence>
<dbReference type="Gene3D" id="2.60.120.20">
    <property type="match status" value="1"/>
</dbReference>